<feature type="transmembrane region" description="Helical" evidence="6">
    <location>
        <begin position="242"/>
        <end position="258"/>
    </location>
</feature>
<dbReference type="PANTHER" id="PTHR42718">
    <property type="entry name" value="MAJOR FACILITATOR SUPERFAMILY MULTIDRUG TRANSPORTER MFSC"/>
    <property type="match status" value="1"/>
</dbReference>
<proteinExistence type="predicted"/>
<evidence type="ECO:0000256" key="2">
    <source>
        <dbReference type="ARBA" id="ARBA00022692"/>
    </source>
</evidence>
<dbReference type="Gene3D" id="1.20.1250.20">
    <property type="entry name" value="MFS general substrate transporter like domains"/>
    <property type="match status" value="1"/>
</dbReference>
<dbReference type="InterPro" id="IPR011701">
    <property type="entry name" value="MFS"/>
</dbReference>
<sequence length="537" mass="55331">MPKTKPVPRASAADEPRSAGRWWALAALTLAVLAVALDSFILYTALPTLSASLHASTTQLQWIQAAYTLAWAGLLLPIGKLGDKIGRRKMVLGGLVVFGISSVVASQVTTADSLIVMRAVMGAGAAVIMPMVMAILPSLFPDSATRRKAVSAVTIGAVLGLPLGPLVAGWLLTNFSWGAIFLINAPVVLVSLIAVALLVPESKDPDATRLDWPGALLQAIGVMGVVYGIIEQPTYGWDGRTLVPLIGGLVFVAAFLLWQRRAAVPLMDLRIFANRTFTWGTIAFAVISFAQAGILFVVSPFLQVIQGNDAQGTGLRLLPMIVALLVAAGISEAALSKLLGAKILIPVGMVVSAAGLAMFTMIHSDSGYGIVALALVVFGFGLGLGLPLAADTVLEALAPSQAGVGNALSRTMQSMGISLGSAILGSVLNSAYRGKVGAALAGLPGDARSVAKSSVEAAHVVAAGLPGAAGRALSQAADHAYIHGMGQAAVTTAVLMVVGAFFVLLLLPKAHGERGVEREELPLVDVRAEDEALSRSV</sequence>
<dbReference type="RefSeq" id="WP_344469396.1">
    <property type="nucleotide sequence ID" value="NZ_BAAANT010000062.1"/>
</dbReference>
<dbReference type="PROSITE" id="PS50850">
    <property type="entry name" value="MFS"/>
    <property type="match status" value="1"/>
</dbReference>
<keyword evidence="9" id="KW-1185">Reference proteome</keyword>
<reference evidence="9" key="1">
    <citation type="journal article" date="2019" name="Int. J. Syst. Evol. Microbiol.">
        <title>The Global Catalogue of Microorganisms (GCM) 10K type strain sequencing project: providing services to taxonomists for standard genome sequencing and annotation.</title>
        <authorList>
            <consortium name="The Broad Institute Genomics Platform"/>
            <consortium name="The Broad Institute Genome Sequencing Center for Infectious Disease"/>
            <person name="Wu L."/>
            <person name="Ma J."/>
        </authorList>
    </citation>
    <scope>NUCLEOTIDE SEQUENCE [LARGE SCALE GENOMIC DNA]</scope>
    <source>
        <strain evidence="9">JCM 14560</strain>
    </source>
</reference>
<gene>
    <name evidence="8" type="ORF">GCM10009760_60160</name>
</gene>
<feature type="transmembrane region" description="Helical" evidence="6">
    <location>
        <begin position="279"/>
        <end position="305"/>
    </location>
</feature>
<feature type="transmembrane region" description="Helical" evidence="6">
    <location>
        <begin position="91"/>
        <end position="109"/>
    </location>
</feature>
<feature type="transmembrane region" description="Helical" evidence="6">
    <location>
        <begin position="21"/>
        <end position="42"/>
    </location>
</feature>
<feature type="transmembrane region" description="Helical" evidence="6">
    <location>
        <begin position="62"/>
        <end position="79"/>
    </location>
</feature>
<evidence type="ECO:0000259" key="7">
    <source>
        <dbReference type="PROSITE" id="PS50850"/>
    </source>
</evidence>
<evidence type="ECO:0000313" key="9">
    <source>
        <dbReference type="Proteomes" id="UP001422759"/>
    </source>
</evidence>
<organism evidence="8 9">
    <name type="scientific">Kitasatospora kazusensis</name>
    <dbReference type="NCBI Taxonomy" id="407974"/>
    <lineage>
        <taxon>Bacteria</taxon>
        <taxon>Bacillati</taxon>
        <taxon>Actinomycetota</taxon>
        <taxon>Actinomycetes</taxon>
        <taxon>Kitasatosporales</taxon>
        <taxon>Streptomycetaceae</taxon>
        <taxon>Kitasatospora</taxon>
    </lineage>
</organism>
<dbReference type="Gene3D" id="1.20.1720.10">
    <property type="entry name" value="Multidrug resistance protein D"/>
    <property type="match status" value="1"/>
</dbReference>
<feature type="transmembrane region" description="Helical" evidence="6">
    <location>
        <begin position="317"/>
        <end position="336"/>
    </location>
</feature>
<keyword evidence="4 6" id="KW-0472">Membrane</keyword>
<evidence type="ECO:0000256" key="3">
    <source>
        <dbReference type="ARBA" id="ARBA00022989"/>
    </source>
</evidence>
<dbReference type="CDD" id="cd17321">
    <property type="entry name" value="MFS_MMR_MDR_like"/>
    <property type="match status" value="1"/>
</dbReference>
<feature type="domain" description="Major facilitator superfamily (MFS) profile" evidence="7">
    <location>
        <begin position="24"/>
        <end position="511"/>
    </location>
</feature>
<feature type="transmembrane region" description="Helical" evidence="6">
    <location>
        <begin position="488"/>
        <end position="507"/>
    </location>
</feature>
<evidence type="ECO:0000256" key="4">
    <source>
        <dbReference type="ARBA" id="ARBA00023136"/>
    </source>
</evidence>
<comment type="caution">
    <text evidence="8">The sequence shown here is derived from an EMBL/GenBank/DDBJ whole genome shotgun (WGS) entry which is preliminary data.</text>
</comment>
<keyword evidence="5" id="KW-0046">Antibiotic resistance</keyword>
<name>A0ABP5M516_9ACTN</name>
<feature type="transmembrane region" description="Helical" evidence="6">
    <location>
        <begin position="149"/>
        <end position="171"/>
    </location>
</feature>
<accession>A0ABP5M516</accession>
<dbReference type="EMBL" id="BAAANT010000062">
    <property type="protein sequence ID" value="GAA2157754.1"/>
    <property type="molecule type" value="Genomic_DNA"/>
</dbReference>
<dbReference type="InterPro" id="IPR036259">
    <property type="entry name" value="MFS_trans_sf"/>
</dbReference>
<evidence type="ECO:0000256" key="5">
    <source>
        <dbReference type="ARBA" id="ARBA00023251"/>
    </source>
</evidence>
<evidence type="ECO:0000256" key="1">
    <source>
        <dbReference type="ARBA" id="ARBA00004651"/>
    </source>
</evidence>
<comment type="subcellular location">
    <subcellularLocation>
        <location evidence="1">Cell membrane</location>
        <topology evidence="1">Multi-pass membrane protein</topology>
    </subcellularLocation>
</comment>
<dbReference type="Pfam" id="PF07690">
    <property type="entry name" value="MFS_1"/>
    <property type="match status" value="1"/>
</dbReference>
<dbReference type="PANTHER" id="PTHR42718:SF42">
    <property type="entry name" value="EXPORT PROTEIN"/>
    <property type="match status" value="1"/>
</dbReference>
<protein>
    <submittedName>
        <fullName evidence="8">DHA2 family efflux MFS transporter permease subunit</fullName>
    </submittedName>
</protein>
<feature type="transmembrane region" description="Helical" evidence="6">
    <location>
        <begin position="368"/>
        <end position="394"/>
    </location>
</feature>
<dbReference type="InterPro" id="IPR020846">
    <property type="entry name" value="MFS_dom"/>
</dbReference>
<keyword evidence="3 6" id="KW-1133">Transmembrane helix</keyword>
<feature type="transmembrane region" description="Helical" evidence="6">
    <location>
        <begin position="210"/>
        <end position="230"/>
    </location>
</feature>
<evidence type="ECO:0000256" key="6">
    <source>
        <dbReference type="SAM" id="Phobius"/>
    </source>
</evidence>
<dbReference type="Proteomes" id="UP001422759">
    <property type="component" value="Unassembled WGS sequence"/>
</dbReference>
<feature type="transmembrane region" description="Helical" evidence="6">
    <location>
        <begin position="343"/>
        <end position="362"/>
    </location>
</feature>
<feature type="transmembrane region" description="Helical" evidence="6">
    <location>
        <begin position="177"/>
        <end position="198"/>
    </location>
</feature>
<evidence type="ECO:0000313" key="8">
    <source>
        <dbReference type="EMBL" id="GAA2157754.1"/>
    </source>
</evidence>
<keyword evidence="2 6" id="KW-0812">Transmembrane</keyword>
<dbReference type="SUPFAM" id="SSF103473">
    <property type="entry name" value="MFS general substrate transporter"/>
    <property type="match status" value="1"/>
</dbReference>
<feature type="transmembrane region" description="Helical" evidence="6">
    <location>
        <begin position="115"/>
        <end position="137"/>
    </location>
</feature>